<organism evidence="2 3">
    <name type="scientific">Cystobacter ferrugineus</name>
    <dbReference type="NCBI Taxonomy" id="83449"/>
    <lineage>
        <taxon>Bacteria</taxon>
        <taxon>Pseudomonadati</taxon>
        <taxon>Myxococcota</taxon>
        <taxon>Myxococcia</taxon>
        <taxon>Myxococcales</taxon>
        <taxon>Cystobacterineae</taxon>
        <taxon>Archangiaceae</taxon>
        <taxon>Cystobacter</taxon>
    </lineage>
</organism>
<comment type="caution">
    <text evidence="2">The sequence shown here is derived from an EMBL/GenBank/DDBJ whole genome shotgun (WGS) entry which is preliminary data.</text>
</comment>
<proteinExistence type="predicted"/>
<feature type="region of interest" description="Disordered" evidence="1">
    <location>
        <begin position="134"/>
        <end position="153"/>
    </location>
</feature>
<dbReference type="AlphaFoldDB" id="A0A1L9BHN8"/>
<reference evidence="2 3" key="2">
    <citation type="submission" date="2016-12" db="EMBL/GenBank/DDBJ databases">
        <title>Draft Genome Sequence of Cystobacter ferrugineus Strain Cbfe23.</title>
        <authorList>
            <person name="Akbar S."/>
            <person name="Dowd S.E."/>
            <person name="Stevens D.C."/>
        </authorList>
    </citation>
    <scope>NUCLEOTIDE SEQUENCE [LARGE SCALE GENOMIC DNA]</scope>
    <source>
        <strain evidence="2 3">Cbfe23</strain>
    </source>
</reference>
<dbReference type="EMBL" id="MPIN01000001">
    <property type="protein sequence ID" value="OJH41783.1"/>
    <property type="molecule type" value="Genomic_DNA"/>
</dbReference>
<dbReference type="InterPro" id="IPR028208">
    <property type="entry name" value="Effector_pro_NleD-like"/>
</dbReference>
<accession>A0A1L9BHN8</accession>
<name>A0A1L9BHN8_9BACT</name>
<evidence type="ECO:0000313" key="3">
    <source>
        <dbReference type="Proteomes" id="UP000182229"/>
    </source>
</evidence>
<keyword evidence="3" id="KW-1185">Reference proteome</keyword>
<evidence type="ECO:0000313" key="2">
    <source>
        <dbReference type="EMBL" id="OJH41783.1"/>
    </source>
</evidence>
<reference evidence="3" key="1">
    <citation type="submission" date="2016-11" db="EMBL/GenBank/DDBJ databases">
        <authorList>
            <person name="Shukria A."/>
            <person name="Stevens D.C."/>
        </authorList>
    </citation>
    <scope>NUCLEOTIDE SEQUENCE [LARGE SCALE GENOMIC DNA]</scope>
    <source>
        <strain evidence="3">Cbfe23</strain>
    </source>
</reference>
<dbReference type="Pfam" id="PF14891">
    <property type="entry name" value="Peptidase_M91"/>
    <property type="match status" value="1"/>
</dbReference>
<protein>
    <submittedName>
        <fullName evidence="2">Uncharacterized protein</fullName>
    </submittedName>
</protein>
<dbReference type="STRING" id="83449.BON30_00645"/>
<evidence type="ECO:0000256" key="1">
    <source>
        <dbReference type="SAM" id="MobiDB-lite"/>
    </source>
</evidence>
<feature type="region of interest" description="Disordered" evidence="1">
    <location>
        <begin position="238"/>
        <end position="273"/>
    </location>
</feature>
<feature type="compositionally biased region" description="Basic and acidic residues" evidence="1">
    <location>
        <begin position="249"/>
        <end position="266"/>
    </location>
</feature>
<gene>
    <name evidence="2" type="ORF">BON30_00645</name>
</gene>
<sequence>MFNQRPSNNAGTSPSHLDQIKNGEVSLKPADHGVVHPDLPGIRTRRNAFAQPHEFADFTRDARASTHRLMENDTGRQMLTDINNKTEQLNPGATGTPQKPLTAVDIHSANSMTHSPRVSAFASDADKLAESRPAYRFDGKPGTGAASTVKYNPNGGKIDSTDVALHPGDFRANSLGHEMVHAHRAAHGVQVAPLEVSKHAQHPALKPFEPKNPGEVNYPKEVINQHALLKEEFETVGLQRTPGNPDAPTENKIRKELGMPPRKDYSGEVPGGANHQMLLEANKHVKNGLLTRLTQKEPPVAEIVNHLEK</sequence>
<dbReference type="Proteomes" id="UP000182229">
    <property type="component" value="Unassembled WGS sequence"/>
</dbReference>